<protein>
    <submittedName>
        <fullName evidence="1">Uncharacterized protein</fullName>
    </submittedName>
</protein>
<proteinExistence type="predicted"/>
<organism evidence="1 2">
    <name type="scientific">Plectonema radiosum NIES-515</name>
    <dbReference type="NCBI Taxonomy" id="2986073"/>
    <lineage>
        <taxon>Bacteria</taxon>
        <taxon>Bacillati</taxon>
        <taxon>Cyanobacteriota</taxon>
        <taxon>Cyanophyceae</taxon>
        <taxon>Oscillatoriophycideae</taxon>
        <taxon>Oscillatoriales</taxon>
        <taxon>Microcoleaceae</taxon>
        <taxon>Plectonema</taxon>
    </lineage>
</organism>
<evidence type="ECO:0000313" key="1">
    <source>
        <dbReference type="EMBL" id="MCV3214267.1"/>
    </source>
</evidence>
<dbReference type="RefSeq" id="WP_263745844.1">
    <property type="nucleotide sequence ID" value="NZ_JAOWRF010000180.1"/>
</dbReference>
<reference evidence="1 2" key="1">
    <citation type="submission" date="2022-10" db="EMBL/GenBank/DDBJ databases">
        <title>Identification of biosynthetic pathway for the production of the potent trypsin inhibitor radiosumin.</title>
        <authorList>
            <person name="Fewer D.P."/>
            <person name="Delbaje E."/>
            <person name="Ouyang X."/>
            <person name="Agostino P.D."/>
            <person name="Wahlsten M."/>
            <person name="Jokela J."/>
            <person name="Permi P."/>
            <person name="Haapaniemi E."/>
            <person name="Koistinen H."/>
        </authorList>
    </citation>
    <scope>NUCLEOTIDE SEQUENCE [LARGE SCALE GENOMIC DNA]</scope>
    <source>
        <strain evidence="1 2">NIES-515</strain>
    </source>
</reference>
<evidence type="ECO:0000313" key="2">
    <source>
        <dbReference type="Proteomes" id="UP001526143"/>
    </source>
</evidence>
<keyword evidence="2" id="KW-1185">Reference proteome</keyword>
<comment type="caution">
    <text evidence="1">The sequence shown here is derived from an EMBL/GenBank/DDBJ whole genome shotgun (WGS) entry which is preliminary data.</text>
</comment>
<dbReference type="Proteomes" id="UP001526143">
    <property type="component" value="Unassembled WGS sequence"/>
</dbReference>
<gene>
    <name evidence="1" type="ORF">OGM63_12215</name>
</gene>
<accession>A0ABT3AYQ5</accession>
<dbReference type="EMBL" id="JAOWRF010000180">
    <property type="protein sequence ID" value="MCV3214267.1"/>
    <property type="molecule type" value="Genomic_DNA"/>
</dbReference>
<name>A0ABT3AYQ5_9CYAN</name>
<sequence length="61" mass="7268">MNNRLWRLQFKLDRELTGKRLSNDIDDVSQQNITNLIEAVDVYIQQPKIQVILPEFLRISQ</sequence>